<dbReference type="PANTHER" id="PTHR33515">
    <property type="entry name" value="RIBOSOME-BINDING FACTOR A, CHLOROPLASTIC-RELATED"/>
    <property type="match status" value="1"/>
</dbReference>
<dbReference type="RefSeq" id="WP_151865063.1">
    <property type="nucleotide sequence ID" value="NZ_WBZB01000013.1"/>
</dbReference>
<evidence type="ECO:0000256" key="1">
    <source>
        <dbReference type="ARBA" id="ARBA00022517"/>
    </source>
</evidence>
<comment type="subcellular location">
    <subcellularLocation>
        <location evidence="2">Cytoplasm</location>
    </subcellularLocation>
</comment>
<dbReference type="AlphaFoldDB" id="A0A833M7S5"/>
<comment type="caution">
    <text evidence="3">The sequence shown here is derived from an EMBL/GenBank/DDBJ whole genome shotgun (WGS) entry which is preliminary data.</text>
</comment>
<dbReference type="GO" id="GO:0005829">
    <property type="term" value="C:cytosol"/>
    <property type="evidence" value="ECO:0007669"/>
    <property type="project" value="TreeGrafter"/>
</dbReference>
<dbReference type="GO" id="GO:0030490">
    <property type="term" value="P:maturation of SSU-rRNA"/>
    <property type="evidence" value="ECO:0007669"/>
    <property type="project" value="UniProtKB-UniRule"/>
</dbReference>
<dbReference type="SUPFAM" id="SSF89919">
    <property type="entry name" value="Ribosome-binding factor A, RbfA"/>
    <property type="match status" value="1"/>
</dbReference>
<comment type="similarity">
    <text evidence="2">Belongs to the RbfA family.</text>
</comment>
<evidence type="ECO:0000313" key="4">
    <source>
        <dbReference type="Proteomes" id="UP000465601"/>
    </source>
</evidence>
<keyword evidence="4" id="KW-1185">Reference proteome</keyword>
<dbReference type="Pfam" id="PF02033">
    <property type="entry name" value="RBFA"/>
    <property type="match status" value="1"/>
</dbReference>
<dbReference type="OrthoDB" id="307788at2"/>
<organism evidence="3 4">
    <name type="scientific">Alkaliphilus serpentinus</name>
    <dbReference type="NCBI Taxonomy" id="1482731"/>
    <lineage>
        <taxon>Bacteria</taxon>
        <taxon>Bacillati</taxon>
        <taxon>Bacillota</taxon>
        <taxon>Clostridia</taxon>
        <taxon>Peptostreptococcales</taxon>
        <taxon>Natronincolaceae</taxon>
        <taxon>Alkaliphilus</taxon>
    </lineage>
</organism>
<dbReference type="InterPro" id="IPR023799">
    <property type="entry name" value="RbfA_dom_sf"/>
</dbReference>
<comment type="subunit">
    <text evidence="2">Monomer. Binds 30S ribosomal subunits, but not 50S ribosomal subunits or 70S ribosomes.</text>
</comment>
<evidence type="ECO:0000256" key="2">
    <source>
        <dbReference type="HAMAP-Rule" id="MF_00003"/>
    </source>
</evidence>
<dbReference type="PANTHER" id="PTHR33515:SF1">
    <property type="entry name" value="RIBOSOME-BINDING FACTOR A, CHLOROPLASTIC-RELATED"/>
    <property type="match status" value="1"/>
</dbReference>
<sequence length="134" mass="15647">MRTLAYPRVSRLSEEIKKLISHIIRNELRDPRIAPMTSVTVVEVTRDLRYAMVYISVLGSEEEKETTLEALKNSSGFVRREIGKKISARYTPEVIFKLDQSIEKGFEIQKVIDRVNKQETINRDSEEEEFKIED</sequence>
<evidence type="ECO:0000313" key="3">
    <source>
        <dbReference type="EMBL" id="KAB3531337.1"/>
    </source>
</evidence>
<dbReference type="EMBL" id="WBZB01000013">
    <property type="protein sequence ID" value="KAB3531337.1"/>
    <property type="molecule type" value="Genomic_DNA"/>
</dbReference>
<dbReference type="NCBIfam" id="TIGR00082">
    <property type="entry name" value="rbfA"/>
    <property type="match status" value="1"/>
</dbReference>
<protein>
    <recommendedName>
        <fullName evidence="2">Ribosome-binding factor A</fullName>
    </recommendedName>
</protein>
<dbReference type="HAMAP" id="MF_00003">
    <property type="entry name" value="RbfA"/>
    <property type="match status" value="1"/>
</dbReference>
<dbReference type="Gene3D" id="3.30.300.20">
    <property type="match status" value="1"/>
</dbReference>
<dbReference type="Proteomes" id="UP000465601">
    <property type="component" value="Unassembled WGS sequence"/>
</dbReference>
<keyword evidence="2" id="KW-0963">Cytoplasm</keyword>
<dbReference type="InterPro" id="IPR015946">
    <property type="entry name" value="KH_dom-like_a/b"/>
</dbReference>
<keyword evidence="1 2" id="KW-0690">Ribosome biogenesis</keyword>
<dbReference type="GO" id="GO:0043024">
    <property type="term" value="F:ribosomal small subunit binding"/>
    <property type="evidence" value="ECO:0007669"/>
    <property type="project" value="TreeGrafter"/>
</dbReference>
<accession>A0A833M7S5</accession>
<reference evidence="3 4" key="1">
    <citation type="submission" date="2019-10" db="EMBL/GenBank/DDBJ databases">
        <title>Alkaliphilus serpentinus sp. nov. and Alkaliphilus pronyensis sp. nov., two novel anaerobic alkaliphilic species isolated from the serpentinized-hosted hydrothermal field of the Prony Bay (New Caledonia).</title>
        <authorList>
            <person name="Postec A."/>
        </authorList>
    </citation>
    <scope>NUCLEOTIDE SEQUENCE [LARGE SCALE GENOMIC DNA]</scope>
    <source>
        <strain evidence="3 4">LacT</strain>
    </source>
</reference>
<dbReference type="InterPro" id="IPR000238">
    <property type="entry name" value="RbfA"/>
</dbReference>
<comment type="function">
    <text evidence="2">One of several proteins that assist in the late maturation steps of the functional core of the 30S ribosomal subunit. Associates with free 30S ribosomal subunits (but not with 30S subunits that are part of 70S ribosomes or polysomes). Required for efficient processing of 16S rRNA. May interact with the 5'-terminal helix region of 16S rRNA.</text>
</comment>
<proteinExistence type="inferred from homology"/>
<name>A0A833M7S5_9FIRM</name>
<gene>
    <name evidence="2 3" type="primary">rbfA</name>
    <name evidence="3" type="ORF">F8153_03935</name>
</gene>